<feature type="compositionally biased region" description="Low complexity" evidence="1">
    <location>
        <begin position="508"/>
        <end position="536"/>
    </location>
</feature>
<sequence>MATYTVGFYDLNPSGVIPTTTSSTFTWTASDAQVGSATITDNESGIQELTLDDDSQGGETATADVSINGNTSTGSNVDAELVWTVRDTVTGEEFQIIQFDVEDGAAAGDYTLSELPLVTGREYEVLDYDSNPNAASGDIAFTYTDYVAPDRVVEGTDGDDVIDASYTDDPQGDAPDDGGGDGTGGLDDLIIGGAGEDTISGGAGDDTIYGDNETAETGSTETLNWTNQGGNGSNISGGFSQDTGDVTVDVSFTPGAISDAIQVSTSTQYVGSGEDFNDNSALYLTSDGTASGTTATTTLDFSANADSGMADTVENVEFRINDIDSGGWEDIVTVNAYDADGNPVPVTFTVSGNETTSGNTITAGSGGNDPDQAAGSVLVSIPGPVAQVEVIYANGDTGGQALWVTDVHFDTIPLDDYADTIDGGAGDDTIYGGGGADTIQFTDNFGDDVVDGGDLGTDYDTLDFSQVSTPITGTYSGDEAGTINAGTDSVTFSDIEHLILTDGADQIDASSDSAGTDIDAGDGADVVTGGSGDDTIYGQGGNDTITGGAGDDTIYGDGTPPSAGGDPETLNWSGQGGDATDLSGGFTQSTGDMDVTVSFSSDGNNNPLFEVETGDAIYADTGEDFDTNSSLYLYGEGDGDTSTTTIDFAAANGSVTGEVENVEFRISDIDAFATNHLDEVTITAYDADGNPVPVTITTTGNDTISGDTVTAGNSLDDPDSAQGSVLVSIPGPVASIEISYANNETPSGGYTGTQAINVSDIHFQTIPSEPSGDDILAGGLGDDTIIGGAGDDQITVAEGDVAEGGDGDDTFILTDLGEAGGSDTITITGGEGDETLGDTLNLGGLVNPADITYTNTDDASGGLSGNFTLTDGTVVNFSEIENVVICFAAGTRILTPRGERPIEDLEIGDMVITADNGLQPIRWIGKRTVSASGDLAPVKIRKGTFSNTRDLLVSPQHRMLLSGYRAELLFGESEVLAPAIHLLDDHAVTREVADEVTYIHLLFDQHELVFAEGTPSESFHPGHVGMNAILDPAREELFRIFPELRCNVGAYGPTSRLCLKKHETKALISY</sequence>
<dbReference type="PROSITE" id="PS50817">
    <property type="entry name" value="INTEIN_N_TER"/>
    <property type="match status" value="1"/>
</dbReference>
<dbReference type="RefSeq" id="WP_051597857.1">
    <property type="nucleotide sequence ID" value="NZ_AQQY01000001.1"/>
</dbReference>
<dbReference type="InterPro" id="IPR028992">
    <property type="entry name" value="Hedgehog/Intein_dom"/>
</dbReference>
<reference evidence="3 4" key="1">
    <citation type="submission" date="2013-04" db="EMBL/GenBank/DDBJ databases">
        <title>Shimia sp. 22II-S11-Z10 Genome Sequencing.</title>
        <authorList>
            <person name="Lai Q."/>
            <person name="Li G."/>
            <person name="Shao Z."/>
        </authorList>
    </citation>
    <scope>NUCLEOTIDE SEQUENCE [LARGE SCALE GENOMIC DNA]</scope>
    <source>
        <strain evidence="4">22II-S11-Z10</strain>
    </source>
</reference>
<feature type="region of interest" description="Disordered" evidence="1">
    <location>
        <begin position="51"/>
        <end position="71"/>
    </location>
</feature>
<dbReference type="AlphaFoldDB" id="A0A058ZND6"/>
<dbReference type="GO" id="GO:0005509">
    <property type="term" value="F:calcium ion binding"/>
    <property type="evidence" value="ECO:0007669"/>
    <property type="project" value="InterPro"/>
</dbReference>
<gene>
    <name evidence="3" type="ORF">ATO10_00220</name>
</gene>
<dbReference type="EMBL" id="AQQY01000001">
    <property type="protein sequence ID" value="KCV83139.1"/>
    <property type="molecule type" value="Genomic_DNA"/>
</dbReference>
<evidence type="ECO:0000256" key="1">
    <source>
        <dbReference type="SAM" id="MobiDB-lite"/>
    </source>
</evidence>
<dbReference type="Pfam" id="PF13403">
    <property type="entry name" value="Hint_2"/>
    <property type="match status" value="1"/>
</dbReference>
<feature type="compositionally biased region" description="Polar residues" evidence="1">
    <location>
        <begin position="215"/>
        <end position="226"/>
    </location>
</feature>
<dbReference type="PATRIC" id="fig|1461693.3.peg.46"/>
<dbReference type="Pfam" id="PF00353">
    <property type="entry name" value="HemolysinCabind"/>
    <property type="match status" value="4"/>
</dbReference>
<dbReference type="PRINTS" id="PR00313">
    <property type="entry name" value="CABNDNGRPT"/>
</dbReference>
<dbReference type="eggNOG" id="COG2931">
    <property type="taxonomic scope" value="Bacteria"/>
</dbReference>
<organism evidence="3 4">
    <name type="scientific">Actibacterium atlanticum</name>
    <dbReference type="NCBI Taxonomy" id="1461693"/>
    <lineage>
        <taxon>Bacteria</taxon>
        <taxon>Pseudomonadati</taxon>
        <taxon>Pseudomonadota</taxon>
        <taxon>Alphaproteobacteria</taxon>
        <taxon>Rhodobacterales</taxon>
        <taxon>Roseobacteraceae</taxon>
        <taxon>Actibacterium</taxon>
    </lineage>
</organism>
<feature type="region of interest" description="Disordered" evidence="1">
    <location>
        <begin position="508"/>
        <end position="580"/>
    </location>
</feature>
<dbReference type="GO" id="GO:0016539">
    <property type="term" value="P:intein-mediated protein splicing"/>
    <property type="evidence" value="ECO:0007669"/>
    <property type="project" value="InterPro"/>
</dbReference>
<keyword evidence="4" id="KW-1185">Reference proteome</keyword>
<dbReference type="Proteomes" id="UP000024836">
    <property type="component" value="Unassembled WGS sequence"/>
</dbReference>
<feature type="compositionally biased region" description="Polar residues" evidence="1">
    <location>
        <begin position="57"/>
        <end position="71"/>
    </location>
</feature>
<feature type="compositionally biased region" description="Acidic residues" evidence="1">
    <location>
        <begin position="170"/>
        <end position="179"/>
    </location>
</feature>
<dbReference type="InterPro" id="IPR006141">
    <property type="entry name" value="Intein_N"/>
</dbReference>
<name>A0A058ZND6_9RHOB</name>
<feature type="domain" description="Hint" evidence="2">
    <location>
        <begin position="884"/>
        <end position="979"/>
    </location>
</feature>
<dbReference type="Gene3D" id="2.150.10.10">
    <property type="entry name" value="Serralysin-like metalloprotease, C-terminal"/>
    <property type="match status" value="2"/>
</dbReference>
<evidence type="ECO:0000313" key="4">
    <source>
        <dbReference type="Proteomes" id="UP000024836"/>
    </source>
</evidence>
<feature type="region of interest" description="Disordered" evidence="1">
    <location>
        <begin position="153"/>
        <end position="238"/>
    </location>
</feature>
<dbReference type="InterPro" id="IPR001343">
    <property type="entry name" value="Hemolysn_Ca-bd"/>
</dbReference>
<dbReference type="SUPFAM" id="SSF51120">
    <property type="entry name" value="beta-Roll"/>
    <property type="match status" value="1"/>
</dbReference>
<dbReference type="SMART" id="SM00306">
    <property type="entry name" value="HintN"/>
    <property type="match status" value="1"/>
</dbReference>
<dbReference type="OrthoDB" id="6305173at2"/>
<dbReference type="Gene3D" id="2.170.16.10">
    <property type="entry name" value="Hedgehog/Intein (Hint) domain"/>
    <property type="match status" value="1"/>
</dbReference>
<comment type="caution">
    <text evidence="3">The sequence shown here is derived from an EMBL/GenBank/DDBJ whole genome shotgun (WGS) entry which is preliminary data.</text>
</comment>
<evidence type="ECO:0000313" key="3">
    <source>
        <dbReference type="EMBL" id="KCV83139.1"/>
    </source>
</evidence>
<proteinExistence type="predicted"/>
<dbReference type="InterPro" id="IPR018511">
    <property type="entry name" value="Hemolysin-typ_Ca-bd_CS"/>
</dbReference>
<dbReference type="InterPro" id="IPR036844">
    <property type="entry name" value="Hint_dom_sf"/>
</dbReference>
<dbReference type="InterPro" id="IPR011049">
    <property type="entry name" value="Serralysin-like_metalloprot_C"/>
</dbReference>
<dbReference type="STRING" id="1461693.ATO10_00220"/>
<dbReference type="SUPFAM" id="SSF51294">
    <property type="entry name" value="Hedgehog/intein (Hint) domain"/>
    <property type="match status" value="1"/>
</dbReference>
<protein>
    <submittedName>
        <fullName evidence="3">Type I secretion target repeat-containing protein</fullName>
    </submittedName>
</protein>
<evidence type="ECO:0000259" key="2">
    <source>
        <dbReference type="SMART" id="SM00306"/>
    </source>
</evidence>
<dbReference type="InterPro" id="IPR003587">
    <property type="entry name" value="Hint_dom_N"/>
</dbReference>
<dbReference type="PROSITE" id="PS00330">
    <property type="entry name" value="HEMOLYSIN_CALCIUM"/>
    <property type="match status" value="4"/>
</dbReference>
<accession>A0A058ZND6</accession>
<dbReference type="CDD" id="cd00081">
    <property type="entry name" value="Hint"/>
    <property type="match status" value="1"/>
</dbReference>